<protein>
    <submittedName>
        <fullName evidence="1">Uncharacterized protein</fullName>
    </submittedName>
</protein>
<dbReference type="AlphaFoldDB" id="A0A075H864"/>
<proteinExistence type="predicted"/>
<evidence type="ECO:0000313" key="1">
    <source>
        <dbReference type="EMBL" id="AIF10632.1"/>
    </source>
</evidence>
<accession>A0A075H864</accession>
<organism evidence="1">
    <name type="scientific">uncultured marine thaumarchaeote KM3_46_G12</name>
    <dbReference type="NCBI Taxonomy" id="1456162"/>
    <lineage>
        <taxon>Archaea</taxon>
        <taxon>Nitrososphaerota</taxon>
        <taxon>environmental samples</taxon>
    </lineage>
</organism>
<name>A0A075H864_9ARCH</name>
<reference evidence="1" key="1">
    <citation type="journal article" date="2014" name="Genome Biol. Evol.">
        <title>Pangenome evidence for extensive interdomain horizontal transfer affecting lineage core and shell genes in uncultured planktonic thaumarchaeota and euryarchaeota.</title>
        <authorList>
            <person name="Deschamps P."/>
            <person name="Zivanovic Y."/>
            <person name="Moreira D."/>
            <person name="Rodriguez-Valera F."/>
            <person name="Lopez-Garcia P."/>
        </authorList>
    </citation>
    <scope>NUCLEOTIDE SEQUENCE</scope>
</reference>
<sequence>MRVCNGHTCLQGIRYTLDEFGGKIYKHGVKYCSVCGVYLRETGFRCPCCKSNLRSKSHRKRWK</sequence>
<dbReference type="EMBL" id="KF900896">
    <property type="protein sequence ID" value="AIF10632.1"/>
    <property type="molecule type" value="Genomic_DNA"/>
</dbReference>